<dbReference type="InterPro" id="IPR027359">
    <property type="entry name" value="Volt_channel_dom_sf"/>
</dbReference>
<keyword evidence="6" id="KW-0851">Voltage-gated channel</keyword>
<dbReference type="OrthoDB" id="9799090at2"/>
<keyword evidence="4 12" id="KW-0812">Transmembrane</keyword>
<dbReference type="GO" id="GO:0008076">
    <property type="term" value="C:voltage-gated potassium channel complex"/>
    <property type="evidence" value="ECO:0007669"/>
    <property type="project" value="InterPro"/>
</dbReference>
<reference evidence="15" key="1">
    <citation type="submission" date="2019-01" db="EMBL/GenBank/DDBJ databases">
        <title>Cytophagaceae bacterium strain CAR-16.</title>
        <authorList>
            <person name="Chen W.-M."/>
        </authorList>
    </citation>
    <scope>NUCLEOTIDE SEQUENCE [LARGE SCALE GENOMIC DNA]</scope>
    <source>
        <strain evidence="15">ICH-30</strain>
    </source>
</reference>
<keyword evidence="15" id="KW-1185">Reference proteome</keyword>
<keyword evidence="11" id="KW-0407">Ion channel</keyword>
<feature type="transmembrane region" description="Helical" evidence="12">
    <location>
        <begin position="62"/>
        <end position="81"/>
    </location>
</feature>
<keyword evidence="5" id="KW-0631">Potassium channel</keyword>
<feature type="transmembrane region" description="Helical" evidence="12">
    <location>
        <begin position="93"/>
        <end position="120"/>
    </location>
</feature>
<dbReference type="Proteomes" id="UP000289734">
    <property type="component" value="Unassembled WGS sequence"/>
</dbReference>
<feature type="transmembrane region" description="Helical" evidence="12">
    <location>
        <begin position="214"/>
        <end position="239"/>
    </location>
</feature>
<dbReference type="PRINTS" id="PR00169">
    <property type="entry name" value="KCHANNEL"/>
</dbReference>
<dbReference type="InterPro" id="IPR028325">
    <property type="entry name" value="VG_K_chnl"/>
</dbReference>
<dbReference type="AlphaFoldDB" id="A0A4Q1KQJ3"/>
<feature type="domain" description="Ion transport" evidence="13">
    <location>
        <begin position="28"/>
        <end position="244"/>
    </location>
</feature>
<evidence type="ECO:0000256" key="12">
    <source>
        <dbReference type="SAM" id="Phobius"/>
    </source>
</evidence>
<evidence type="ECO:0000256" key="3">
    <source>
        <dbReference type="ARBA" id="ARBA00022538"/>
    </source>
</evidence>
<evidence type="ECO:0000256" key="2">
    <source>
        <dbReference type="ARBA" id="ARBA00022448"/>
    </source>
</evidence>
<keyword evidence="3" id="KW-0633">Potassium transport</keyword>
<dbReference type="GO" id="GO:0001508">
    <property type="term" value="P:action potential"/>
    <property type="evidence" value="ECO:0007669"/>
    <property type="project" value="TreeGrafter"/>
</dbReference>
<keyword evidence="2" id="KW-0813">Transport</keyword>
<comment type="subcellular location">
    <subcellularLocation>
        <location evidence="1">Membrane</location>
        <topology evidence="1">Multi-pass membrane protein</topology>
    </subcellularLocation>
</comment>
<feature type="transmembrane region" description="Helical" evidence="12">
    <location>
        <begin position="155"/>
        <end position="176"/>
    </location>
</feature>
<sequence length="278" mass="31396">MKTIKSRFEIFRQKTHIIIYGTNTFAGRLFDLILLGLILLSVLIVMMETVKGFDQKYHTELVFCEWVITLFFTIEYLLRIISINKPFRYIFSFYGIIDLIATLPMYLSLFFAGTSVLTTIRALRLLRLFKILNHPQFSSQSVHLKESILASRGRILVFMYFVLISCVIIGSLMYVVEGADAGFTSIPTSIYWCIVTLTTVGYGDISPVTPLGQFIASFVMILGYGIIAVPTGIITAEIAKNTLRKKSLKIHCFSCGSEDHLENAKFCQNCGSELDEAK</sequence>
<keyword evidence="7" id="KW-0630">Potassium</keyword>
<evidence type="ECO:0000256" key="11">
    <source>
        <dbReference type="ARBA" id="ARBA00023303"/>
    </source>
</evidence>
<evidence type="ECO:0000313" key="14">
    <source>
        <dbReference type="EMBL" id="RXR32152.1"/>
    </source>
</evidence>
<feature type="transmembrane region" description="Helical" evidence="12">
    <location>
        <begin position="32"/>
        <end position="50"/>
    </location>
</feature>
<evidence type="ECO:0000313" key="15">
    <source>
        <dbReference type="Proteomes" id="UP000289734"/>
    </source>
</evidence>
<evidence type="ECO:0000259" key="13">
    <source>
        <dbReference type="Pfam" id="PF00520"/>
    </source>
</evidence>
<proteinExistence type="predicted"/>
<keyword evidence="8 12" id="KW-1133">Transmembrane helix</keyword>
<evidence type="ECO:0000256" key="9">
    <source>
        <dbReference type="ARBA" id="ARBA00023065"/>
    </source>
</evidence>
<gene>
    <name evidence="14" type="ORF">EQG68_07880</name>
</gene>
<evidence type="ECO:0000256" key="10">
    <source>
        <dbReference type="ARBA" id="ARBA00023136"/>
    </source>
</evidence>
<accession>A0A4Q1KQJ3</accession>
<evidence type="ECO:0000256" key="1">
    <source>
        <dbReference type="ARBA" id="ARBA00004141"/>
    </source>
</evidence>
<keyword evidence="10 12" id="KW-0472">Membrane</keyword>
<comment type="caution">
    <text evidence="14">The sequence shown here is derived from an EMBL/GenBank/DDBJ whole genome shotgun (WGS) entry which is preliminary data.</text>
</comment>
<name>A0A4Q1KQJ3_9FLAO</name>
<evidence type="ECO:0000256" key="5">
    <source>
        <dbReference type="ARBA" id="ARBA00022826"/>
    </source>
</evidence>
<keyword evidence="9" id="KW-0406">Ion transport</keyword>
<dbReference type="PANTHER" id="PTHR11537">
    <property type="entry name" value="VOLTAGE-GATED POTASSIUM CHANNEL"/>
    <property type="match status" value="1"/>
</dbReference>
<dbReference type="Pfam" id="PF00520">
    <property type="entry name" value="Ion_trans"/>
    <property type="match status" value="1"/>
</dbReference>
<dbReference type="EMBL" id="SBKQ01000007">
    <property type="protein sequence ID" value="RXR32152.1"/>
    <property type="molecule type" value="Genomic_DNA"/>
</dbReference>
<protein>
    <submittedName>
        <fullName evidence="14">Ion transporter</fullName>
    </submittedName>
</protein>
<evidence type="ECO:0000256" key="6">
    <source>
        <dbReference type="ARBA" id="ARBA00022882"/>
    </source>
</evidence>
<dbReference type="RefSeq" id="WP_129464268.1">
    <property type="nucleotide sequence ID" value="NZ_SBKQ01000007.1"/>
</dbReference>
<dbReference type="GO" id="GO:0005249">
    <property type="term" value="F:voltage-gated potassium channel activity"/>
    <property type="evidence" value="ECO:0007669"/>
    <property type="project" value="InterPro"/>
</dbReference>
<dbReference type="Gene3D" id="1.20.120.350">
    <property type="entry name" value="Voltage-gated potassium channels. Chain C"/>
    <property type="match status" value="1"/>
</dbReference>
<evidence type="ECO:0000256" key="8">
    <source>
        <dbReference type="ARBA" id="ARBA00022989"/>
    </source>
</evidence>
<evidence type="ECO:0000256" key="4">
    <source>
        <dbReference type="ARBA" id="ARBA00022692"/>
    </source>
</evidence>
<organism evidence="14 15">
    <name type="scientific">Flavobacterium piscinae</name>
    <dbReference type="NCBI Taxonomy" id="2506424"/>
    <lineage>
        <taxon>Bacteria</taxon>
        <taxon>Pseudomonadati</taxon>
        <taxon>Bacteroidota</taxon>
        <taxon>Flavobacteriia</taxon>
        <taxon>Flavobacteriales</taxon>
        <taxon>Flavobacteriaceae</taxon>
        <taxon>Flavobacterium</taxon>
    </lineage>
</organism>
<dbReference type="Gene3D" id="1.10.287.70">
    <property type="match status" value="1"/>
</dbReference>
<dbReference type="PANTHER" id="PTHR11537:SF254">
    <property type="entry name" value="POTASSIUM VOLTAGE-GATED CHANNEL PROTEIN SHAB"/>
    <property type="match status" value="1"/>
</dbReference>
<evidence type="ECO:0000256" key="7">
    <source>
        <dbReference type="ARBA" id="ARBA00022958"/>
    </source>
</evidence>
<dbReference type="SUPFAM" id="SSF81324">
    <property type="entry name" value="Voltage-gated potassium channels"/>
    <property type="match status" value="1"/>
</dbReference>
<dbReference type="InterPro" id="IPR005821">
    <property type="entry name" value="Ion_trans_dom"/>
</dbReference>